<dbReference type="InterPro" id="IPR011049">
    <property type="entry name" value="Serralysin-like_metalloprot_C"/>
</dbReference>
<dbReference type="Proteomes" id="UP000239480">
    <property type="component" value="Unassembled WGS sequence"/>
</dbReference>
<feature type="region of interest" description="Disordered" evidence="1">
    <location>
        <begin position="206"/>
        <end position="225"/>
    </location>
</feature>
<dbReference type="PROSITE" id="PS00330">
    <property type="entry name" value="HEMOLYSIN_CALCIUM"/>
    <property type="match status" value="2"/>
</dbReference>
<proteinExistence type="predicted"/>
<evidence type="ECO:0000313" key="3">
    <source>
        <dbReference type="EMBL" id="PRY26017.1"/>
    </source>
</evidence>
<dbReference type="PANTHER" id="PTHR31157:SF1">
    <property type="entry name" value="SCP DOMAIN-CONTAINING PROTEIN"/>
    <property type="match status" value="1"/>
</dbReference>
<reference evidence="3 4" key="1">
    <citation type="submission" date="2018-03" db="EMBL/GenBank/DDBJ databases">
        <title>Genomic Encyclopedia of Archaeal and Bacterial Type Strains, Phase II (KMG-II): from individual species to whole genera.</title>
        <authorList>
            <person name="Goeker M."/>
        </authorList>
    </citation>
    <scope>NUCLEOTIDE SEQUENCE [LARGE SCALE GENOMIC DNA]</scope>
    <source>
        <strain evidence="3 4">DSM 29328</strain>
    </source>
</reference>
<accession>A0A2T0RXY1</accession>
<comment type="caution">
    <text evidence="3">The sequence shown here is derived from an EMBL/GenBank/DDBJ whole genome shotgun (WGS) entry which is preliminary data.</text>
</comment>
<name>A0A2T0RXY1_9RHOB</name>
<evidence type="ECO:0000313" key="4">
    <source>
        <dbReference type="Proteomes" id="UP000239480"/>
    </source>
</evidence>
<organism evidence="3 4">
    <name type="scientific">Aliiruegeria haliotis</name>
    <dbReference type="NCBI Taxonomy" id="1280846"/>
    <lineage>
        <taxon>Bacteria</taxon>
        <taxon>Pseudomonadati</taxon>
        <taxon>Pseudomonadota</taxon>
        <taxon>Alphaproteobacteria</taxon>
        <taxon>Rhodobacterales</taxon>
        <taxon>Roseobacteraceae</taxon>
        <taxon>Aliiruegeria</taxon>
    </lineage>
</organism>
<dbReference type="InterPro" id="IPR035940">
    <property type="entry name" value="CAP_sf"/>
</dbReference>
<protein>
    <submittedName>
        <fullName evidence="3">Cysteine-rich secretory protein family protein</fullName>
    </submittedName>
</protein>
<dbReference type="EMBL" id="PVTD01000001">
    <property type="protein sequence ID" value="PRY26017.1"/>
    <property type="molecule type" value="Genomic_DNA"/>
</dbReference>
<keyword evidence="4" id="KW-1185">Reference proteome</keyword>
<sequence length="454" mass="47103">MPASLTAAEQFLIELINRARLAPDAEAARYGIDLNEGLSPLTLESGSRQVLAPNAALNAASAAHSAWMLRSDTFSHTGSGGSSHSQRFEDAGYGSWWRTGENIAWRGSTGSIDGNDAIALNHQQLFLSAGHRKNLLGDSFREIGVGHEMGSFTTSSGGTYNASMLTEGFALGGSEVFVTGVVYRDRDGDGFYSIGEGTGGITASTRYKDSAGASRSDTDRGGAHDHGGYVLELASPDGMVTATLGDGTVTATARLDLSDGNVKLDLVNGTLLKSSGNTRLVSGVTKAELLGVEDLTLAGNAKGNMLRGNSGDNRLDGGKGNDKLLGLGGADKLNGGKWSDKLFGGNGQDTLIGGRGKDRLIGGGGNDALKGGGGADTFVFKGRFGTDTIRDFGPGDKVLLGGPGEAGTVNAFRNALSQEGRDLVYDRHDDGANVIVFRDTTLKQLTLADDIDFV</sequence>
<dbReference type="Gene3D" id="3.40.33.10">
    <property type="entry name" value="CAP"/>
    <property type="match status" value="1"/>
</dbReference>
<dbReference type="AlphaFoldDB" id="A0A2T0RXY1"/>
<dbReference type="SUPFAM" id="SSF55797">
    <property type="entry name" value="PR-1-like"/>
    <property type="match status" value="1"/>
</dbReference>
<dbReference type="InterPro" id="IPR018511">
    <property type="entry name" value="Hemolysin-typ_Ca-bd_CS"/>
</dbReference>
<dbReference type="RefSeq" id="WP_158263386.1">
    <property type="nucleotide sequence ID" value="NZ_PVTD01000001.1"/>
</dbReference>
<dbReference type="PANTHER" id="PTHR31157">
    <property type="entry name" value="SCP DOMAIN-CONTAINING PROTEIN"/>
    <property type="match status" value="1"/>
</dbReference>
<dbReference type="Pfam" id="PF00188">
    <property type="entry name" value="CAP"/>
    <property type="match status" value="1"/>
</dbReference>
<dbReference type="OrthoDB" id="419320at2"/>
<dbReference type="Gene3D" id="2.150.10.10">
    <property type="entry name" value="Serralysin-like metalloprotease, C-terminal"/>
    <property type="match status" value="2"/>
</dbReference>
<evidence type="ECO:0000256" key="1">
    <source>
        <dbReference type="SAM" id="MobiDB-lite"/>
    </source>
</evidence>
<dbReference type="SUPFAM" id="SSF51120">
    <property type="entry name" value="beta-Roll"/>
    <property type="match status" value="1"/>
</dbReference>
<dbReference type="Pfam" id="PF00353">
    <property type="entry name" value="HemolysinCabind"/>
    <property type="match status" value="2"/>
</dbReference>
<dbReference type="InterPro" id="IPR014044">
    <property type="entry name" value="CAP_dom"/>
</dbReference>
<dbReference type="GO" id="GO:0005509">
    <property type="term" value="F:calcium ion binding"/>
    <property type="evidence" value="ECO:0007669"/>
    <property type="project" value="InterPro"/>
</dbReference>
<dbReference type="PRINTS" id="PR00313">
    <property type="entry name" value="CABNDNGRPT"/>
</dbReference>
<feature type="domain" description="SCP" evidence="2">
    <location>
        <begin position="15"/>
        <end position="150"/>
    </location>
</feature>
<dbReference type="InterPro" id="IPR001343">
    <property type="entry name" value="Hemolysn_Ca-bd"/>
</dbReference>
<gene>
    <name evidence="3" type="ORF">CLV78_101110</name>
</gene>
<evidence type="ECO:0000259" key="2">
    <source>
        <dbReference type="Pfam" id="PF00188"/>
    </source>
</evidence>
<feature type="compositionally biased region" description="Basic and acidic residues" evidence="1">
    <location>
        <begin position="216"/>
        <end position="225"/>
    </location>
</feature>
<dbReference type="CDD" id="cd05379">
    <property type="entry name" value="CAP_bacterial"/>
    <property type="match status" value="1"/>
</dbReference>